<evidence type="ECO:0000256" key="11">
    <source>
        <dbReference type="SAM" id="Coils"/>
    </source>
</evidence>
<evidence type="ECO:0000256" key="3">
    <source>
        <dbReference type="ARBA" id="ARBA00022530"/>
    </source>
</evidence>
<dbReference type="Proteomes" id="UP001164746">
    <property type="component" value="Chromosome 13"/>
</dbReference>
<dbReference type="InterPro" id="IPR010307">
    <property type="entry name" value="Laminin_dom_II"/>
</dbReference>
<feature type="domain" description="Laminin N-terminal" evidence="16">
    <location>
        <begin position="45"/>
        <end position="300"/>
    </location>
</feature>
<dbReference type="PANTHER" id="PTHR10574">
    <property type="entry name" value="NETRIN/LAMININ-RELATED"/>
    <property type="match status" value="1"/>
</dbReference>
<feature type="domain" description="Laminin EGF-like" evidence="14">
    <location>
        <begin position="1544"/>
        <end position="1590"/>
    </location>
</feature>
<evidence type="ECO:0000256" key="10">
    <source>
        <dbReference type="PROSITE-ProRule" id="PRU00460"/>
    </source>
</evidence>
<dbReference type="PRINTS" id="PR00011">
    <property type="entry name" value="EGFLAMININ"/>
</dbReference>
<proteinExistence type="predicted"/>
<dbReference type="Pfam" id="PF00052">
    <property type="entry name" value="Laminin_B"/>
    <property type="match status" value="1"/>
</dbReference>
<feature type="disulfide bond" evidence="10">
    <location>
        <begin position="1283"/>
        <end position="1292"/>
    </location>
</feature>
<dbReference type="Gene3D" id="2.60.120.260">
    <property type="entry name" value="Galactose-binding domain-like"/>
    <property type="match status" value="1"/>
</dbReference>
<feature type="disulfide bond" evidence="10">
    <location>
        <begin position="1262"/>
        <end position="1274"/>
    </location>
</feature>
<keyword evidence="12" id="KW-0812">Transmembrane</keyword>
<dbReference type="Pfam" id="PF00054">
    <property type="entry name" value="Laminin_G_1"/>
    <property type="match status" value="3"/>
</dbReference>
<dbReference type="EMBL" id="CP111024">
    <property type="protein sequence ID" value="WAR24784.1"/>
    <property type="molecule type" value="Genomic_DNA"/>
</dbReference>
<keyword evidence="5" id="KW-0677">Repeat</keyword>
<feature type="domain" description="Laminin G" evidence="13">
    <location>
        <begin position="2511"/>
        <end position="2743"/>
    </location>
</feature>
<dbReference type="Pfam" id="PF06009">
    <property type="entry name" value="Laminin_II"/>
    <property type="match status" value="1"/>
</dbReference>
<feature type="disulfide bond" evidence="10">
    <location>
        <begin position="495"/>
        <end position="507"/>
    </location>
</feature>
<dbReference type="Gene3D" id="2.170.300.10">
    <property type="entry name" value="Tie2 ligand-binding domain superfamily"/>
    <property type="match status" value="2"/>
</dbReference>
<feature type="domain" description="Laminin EGF-like" evidence="14">
    <location>
        <begin position="495"/>
        <end position="540"/>
    </location>
</feature>
<dbReference type="PANTHER" id="PTHR10574:SF445">
    <property type="entry name" value="LAMININ SUBUNIT ALPHA 3"/>
    <property type="match status" value="1"/>
</dbReference>
<keyword evidence="18" id="KW-1185">Reference proteome</keyword>
<dbReference type="InterPro" id="IPR000742">
    <property type="entry name" value="EGF"/>
</dbReference>
<organism evidence="17 18">
    <name type="scientific">Mya arenaria</name>
    <name type="common">Soft-shell clam</name>
    <dbReference type="NCBI Taxonomy" id="6604"/>
    <lineage>
        <taxon>Eukaryota</taxon>
        <taxon>Metazoa</taxon>
        <taxon>Spiralia</taxon>
        <taxon>Lophotrochozoa</taxon>
        <taxon>Mollusca</taxon>
        <taxon>Bivalvia</taxon>
        <taxon>Autobranchia</taxon>
        <taxon>Heteroconchia</taxon>
        <taxon>Euheterodonta</taxon>
        <taxon>Imparidentia</taxon>
        <taxon>Neoheterodontei</taxon>
        <taxon>Myida</taxon>
        <taxon>Myoidea</taxon>
        <taxon>Myidae</taxon>
        <taxon>Mya</taxon>
    </lineage>
</organism>
<feature type="disulfide bond" evidence="10">
    <location>
        <begin position="516"/>
        <end position="525"/>
    </location>
</feature>
<keyword evidence="9 10" id="KW-0424">Laminin EGF-like domain</keyword>
<sequence>MTLKFSASRVGIVQFKQKVDAKMAGGARLSVLFAVVWIYIVDLCSGQVLTPPTFNLAKGRTITATATCGLGVAKPELYCKLTGAKTIDENPVDDDEFVIQGQICSYCDPSQPRLNHSADHAIDGSSNWWQSPPLSRGDEFNKVNLTIDLEQEFHIAYVIIKMANSPRPGVWVLEKSSDYGETWQPWQYFADTPNDCVRFFQTEARIYPTRDDDVICVTEFSRIVPLNDGEIFVSLVNGRPNANNFSYADDLKDFIKATNVRLRLIRTKNLLGHLMAVANQDPTVTRRYYYSIKDISLGGRCVCNGHADNCNYLDPNQPDKLICDCQHNTVGDQCNMCDAANGFVQKKWQPARSYPAFECEPCECYGRATECEYDPEVDAQGLSIDIHGFYSGGGVCQNCAYNSTGVNCEKCMPGYYKPYGVPRSRLDMCERCQCDLHYHLDECEDDTGRCLCREEYTGLNCDSCAVGYYGYPDCIPCDCDINGTEGEVCHVNGACGCDQIGSVDDYCAVEEGQCRCRSNYGSRNCSECADGYFNFPDCALCNCDLAGTEPDICDKVTACKCDQYGSRGASCDQETGQCDCFSNFQGLMCERCKEGLYNFPNCEECNCNPDGARQVPGYPLGGCGEVNIGRLCECKERVVGRICDMCKQRFWNLNRNNPLGCEECGCSPVGTIASMNRCDMGTGQCVCKVSVTGRVCDRCREECKCDIGGPLQQHFIPSLDQFKYEIEDGYVPEGYGVRYGHDERIFPNFSWRGYATMSRLQPEVWVDIKINKPSLYRLLFHYVNLNEQSVNGEIILNPKSPRETQQTSDIAFAPSQQPAFTDAGNLGGLNNFVLNPGEWTVQIKTENSIFLDYMILIPQAYYEATILQNTDSFNLDLNIPKKDRYVLVLNYYSQGNGTQSVGFNISTTGDQAAAILYKCQYSSLCRQVLLGYDEMEAIFDFEEGVIHIGVLGDENESIVAIPYSVWSMGYIRPSIVCIRINGECVQSRYATPVGSVRIDFEELPNDHLITDVYPPGVSDTDIGLIQLNRTQNLIVLLGQARNPGPNKFIVHYYLPYSDGQEIQITMFANGQEYKGTFTPRFCPSEQGCRDVIFFDETAYTGVLNLQDTNVKIVFNNTSGQQIWLDYLLIIPSEKYSPTDILILPVDNSRNFIDTCLDEGYKIRTPISDFCEKSLFSLTTEFNNGALECECDIDGSLSFQCDANGGQCPCRPNECQCNSNGVMDGDMNCEQDSGQCRCRPGIGGRKCDYCIAGFYSFPYCQECDCDYDGTMDEICDPANGACICKDNVIGPRCDTCGLNTYNLEPTNPLGCSSCFCFGNTANCRESDLYWEPHMDMLGWGVTNTLDGEVYESRTTIAVLEALDKIDQTNMSMYWMAPESYLGNKVLSYGGFLQYTLIFVLPRNETIATEALIEPDLVLVGNHGDRVEHTAVIQPYDSSSTQMSVQLYEYNFRYPDGKPVDREAFMMILENLGAMHIRGSYYSLVDEIRLMEVELDVASENGTGERAISVEQCQCPRGYSGASCEDCADGYYRARNYPFLGTCVPCDCNGHADSCDLSTGVCIDCHDNTMGDHCEQCLPGYYDDPYRSGCSICGCPLQVDSNNFADQCRVSSDNILQRCECFDGYTGDRCERCGPGHYGNPMTIGETCELCQCSGNIDRRDPYSCDHLTGECLRCENNTTGPQCERVTDVYHADARKQRSQANVILTTAHVRVNRACVETVCDCEFDGAVTCDPVDGRCQCLPGVTGSKCEQCLDRWVLIPQEGCQECDTCIDNLLDDLEVLEVDVESVKGGLETVSIGVEAMKRLDRANASIFTLQPQVNSVLYESENITLEPVSLELQQMELYSNTIRTRSEAAIADAEDLVDEAAISYINGVLQQINEGIKVTNIETYITLSERIIGELEARNFTGQNDTLASDIEEAEMLLEGVKALQLTPQNQATFRDTVSDDIDEVNRRLLDLQVNSEDSEATTTKAKSILAELILNTNPKIEMSVDEILLGEDLTQESLEESMQQLNDSQNNLDMAAEELQNLSRVSSMLMQGRAALKQFTDIYSDLDQSEIYVNQTADHADMLNEQAAILETVYTDTRAIASNAVAAGRAYENIVKAINDASDAANVTFDNADSAAVDSNGVGELSKNFTMSSEELLIEAKLRFNATQVDLLDRLDSAKAGTMVVEGLNKEVSIAGNQIKQRLLTIPVGEVGQKANDVSANGEAAGQRAEDAKVKVKDILKDLPKQLEKTVPLTNDALNTKRDIVQARAQVNTVQKFIPNIQTLLTDLTAESERVMVLGQQVKTNIAALKEKIAIARNQANLIRVGLNFLGNTTVELRNPRNVAQAGSYSDVSLFFKTTDENGLLLYAGSEMSGSKKPNQDFMSIEIENGNAVFKYNLDSGLVKINHPHYVSDGQWYKVTAKRIGKAGTLLLEQDQNKPELPPVMGVARGSNTVLDLHPLTTKFYSGGLPEEATMISEDVTRDTYVGIIEDIKFDDNPMGVWNFKEGNNNYKGARERDILTSVVSNGFRFDGAGFVILSTSQTGWKPAVKSQVSMKFKTYAPNGLLFFAGEDRDFISIELRDGKVLHQYDLGGGRVQLEYKFKEVNDGEWHDVQINRRNKTGMLFVDGDGIGPVDSPGSLTQLSITDEISIGGYSGIILPVSLLDSQCRWFKGKYRFLEMNIDDYETVRTRGTDGFTSVDTTSPLYFGNADINVPTELANSQEQFGGCIGDVTINGQFLNFAVLQPTQRPNIALAGCPIPDPEGPYNRDPLPTLYPPTEPPSTTEAPTMPPGQCALTPVEPQELPEESRKGFYFGAYPGSRLEYESLPSLLRIRGVITLDFKTSAENGVLLYFADTKHIDFISITLQNGMLRFAFDCGSGSGEIISEGKVNDGKWHSVTAARNFKEGALQVDGIEVGIMSSGGRSRSLNVKAPYYIGGVNTSLVIDKGLKNLNLWFTADNGAGSIIAKIQPEMNNKFCNGAWHSVIATKRRNVVTLSVDGADPVTATSSGTATSADTNNPIYLGGKPDTIMKGIRAQDDYMGCMRNLYINGESQFLATGVAFGDKMNVCKCQNKT</sequence>
<dbReference type="PROSITE" id="PS51115">
    <property type="entry name" value="LAMININ_IVA"/>
    <property type="match status" value="1"/>
</dbReference>
<feature type="domain" description="Laminin EGF-like" evidence="14">
    <location>
        <begin position="1720"/>
        <end position="1765"/>
    </location>
</feature>
<dbReference type="Pfam" id="PF00053">
    <property type="entry name" value="EGF_laminin"/>
    <property type="match status" value="14"/>
</dbReference>
<protein>
    <submittedName>
        <fullName evidence="17">LAMA-like protein</fullName>
    </submittedName>
</protein>
<evidence type="ECO:0000256" key="5">
    <source>
        <dbReference type="ARBA" id="ARBA00022737"/>
    </source>
</evidence>
<dbReference type="InterPro" id="IPR002049">
    <property type="entry name" value="LE_dom"/>
</dbReference>
<keyword evidence="3" id="KW-0272">Extracellular matrix</keyword>
<dbReference type="PROSITE" id="PS51117">
    <property type="entry name" value="LAMININ_NTER"/>
    <property type="match status" value="1"/>
</dbReference>
<feature type="disulfide bond" evidence="10">
    <location>
        <begin position="1563"/>
        <end position="1572"/>
    </location>
</feature>
<dbReference type="SMART" id="SM00136">
    <property type="entry name" value="LamNT"/>
    <property type="match status" value="1"/>
</dbReference>
<feature type="disulfide bond" evidence="10">
    <location>
        <begin position="1739"/>
        <end position="1748"/>
    </location>
</feature>
<dbReference type="InterPro" id="IPR056863">
    <property type="entry name" value="LMN_ATRN_NET-like_EGF"/>
</dbReference>
<feature type="disulfide bond" evidence="10">
    <location>
        <begin position="561"/>
        <end position="578"/>
    </location>
</feature>
<feature type="domain" description="Laminin IV type A" evidence="15">
    <location>
        <begin position="1333"/>
        <end position="1510"/>
    </location>
</feature>
<feature type="domain" description="Laminin G" evidence="13">
    <location>
        <begin position="2797"/>
        <end position="3057"/>
    </location>
</feature>
<dbReference type="PROSITE" id="PS50027">
    <property type="entry name" value="EGF_LAM_2"/>
    <property type="match status" value="7"/>
</dbReference>
<feature type="disulfide bond" evidence="10">
    <location>
        <begin position="1264"/>
        <end position="1281"/>
    </location>
</feature>
<dbReference type="InterPro" id="IPR013320">
    <property type="entry name" value="ConA-like_dom_sf"/>
</dbReference>
<keyword evidence="8" id="KW-0325">Glycoprotein</keyword>
<feature type="disulfide bond" evidence="10">
    <location>
        <begin position="559"/>
        <end position="571"/>
    </location>
</feature>
<dbReference type="Gene3D" id="2.10.25.10">
    <property type="entry name" value="Laminin"/>
    <property type="match status" value="9"/>
</dbReference>
<keyword evidence="4" id="KW-0732">Signal</keyword>
<dbReference type="CDD" id="cd00055">
    <property type="entry name" value="EGF_Lam"/>
    <property type="match status" value="12"/>
</dbReference>
<evidence type="ECO:0000313" key="18">
    <source>
        <dbReference type="Proteomes" id="UP001164746"/>
    </source>
</evidence>
<dbReference type="CDD" id="cd00110">
    <property type="entry name" value="LamG"/>
    <property type="match status" value="3"/>
</dbReference>
<keyword evidence="11" id="KW-0175">Coiled coil</keyword>
<feature type="domain" description="Laminin G" evidence="13">
    <location>
        <begin position="2312"/>
        <end position="2509"/>
    </location>
</feature>
<dbReference type="InterPro" id="IPR001791">
    <property type="entry name" value="Laminin_G"/>
</dbReference>
<gene>
    <name evidence="17" type="ORF">MAR_038453</name>
</gene>
<dbReference type="InterPro" id="IPR050440">
    <property type="entry name" value="Laminin/Netrin_ECM"/>
</dbReference>
<keyword evidence="6" id="KW-0084">Basement membrane</keyword>
<reference evidence="17" key="1">
    <citation type="submission" date="2022-11" db="EMBL/GenBank/DDBJ databases">
        <title>Centuries of genome instability and evolution in soft-shell clam transmissible cancer (bioRxiv).</title>
        <authorList>
            <person name="Hart S.F.M."/>
            <person name="Yonemitsu M.A."/>
            <person name="Giersch R.M."/>
            <person name="Beal B.F."/>
            <person name="Arriagada G."/>
            <person name="Davis B.W."/>
            <person name="Ostrander E.A."/>
            <person name="Goff S.P."/>
            <person name="Metzger M.J."/>
        </authorList>
    </citation>
    <scope>NUCLEOTIDE SEQUENCE</scope>
    <source>
        <strain evidence="17">MELC-2E11</strain>
        <tissue evidence="17">Siphon/mantle</tissue>
    </source>
</reference>
<keyword evidence="12" id="KW-1133">Transmembrane helix</keyword>
<evidence type="ECO:0000256" key="9">
    <source>
        <dbReference type="ARBA" id="ARBA00023292"/>
    </source>
</evidence>
<dbReference type="Gene3D" id="2.60.120.200">
    <property type="match status" value="5"/>
</dbReference>
<feature type="disulfide bond" evidence="10">
    <location>
        <begin position="580"/>
        <end position="589"/>
    </location>
</feature>
<keyword evidence="7 10" id="KW-1015">Disulfide bond</keyword>
<dbReference type="SMART" id="SM00180">
    <property type="entry name" value="EGF_Lam"/>
    <property type="match status" value="14"/>
</dbReference>
<feature type="disulfide bond" evidence="10">
    <location>
        <begin position="497"/>
        <end position="514"/>
    </location>
</feature>
<evidence type="ECO:0000256" key="8">
    <source>
        <dbReference type="ARBA" id="ARBA00023180"/>
    </source>
</evidence>
<feature type="domain" description="Laminin EGF-like" evidence="14">
    <location>
        <begin position="559"/>
        <end position="604"/>
    </location>
</feature>
<dbReference type="SMART" id="SM00282">
    <property type="entry name" value="LamG"/>
    <property type="match status" value="4"/>
</dbReference>
<evidence type="ECO:0000313" key="17">
    <source>
        <dbReference type="EMBL" id="WAR24784.1"/>
    </source>
</evidence>
<evidence type="ECO:0000256" key="1">
    <source>
        <dbReference type="ARBA" id="ARBA00004302"/>
    </source>
</evidence>
<feature type="transmembrane region" description="Helical" evidence="12">
    <location>
        <begin position="21"/>
        <end position="40"/>
    </location>
</feature>
<dbReference type="Pfam" id="PF02210">
    <property type="entry name" value="Laminin_G_2"/>
    <property type="match status" value="1"/>
</dbReference>
<feature type="coiled-coil region" evidence="11">
    <location>
        <begin position="2004"/>
        <end position="2031"/>
    </location>
</feature>
<evidence type="ECO:0000256" key="6">
    <source>
        <dbReference type="ARBA" id="ARBA00022869"/>
    </source>
</evidence>
<keyword evidence="2" id="KW-0964">Secreted</keyword>
<dbReference type="SMART" id="SM00181">
    <property type="entry name" value="EGF"/>
    <property type="match status" value="6"/>
</dbReference>
<evidence type="ECO:0000259" key="15">
    <source>
        <dbReference type="PROSITE" id="PS51115"/>
    </source>
</evidence>
<comment type="caution">
    <text evidence="10">Lacks conserved residue(s) required for the propagation of feature annotation.</text>
</comment>
<feature type="domain" description="Laminin EGF-like" evidence="14">
    <location>
        <begin position="1262"/>
        <end position="1312"/>
    </location>
</feature>
<feature type="domain" description="Laminin EGF-like" evidence="14">
    <location>
        <begin position="432"/>
        <end position="476"/>
    </location>
</feature>
<evidence type="ECO:0000259" key="16">
    <source>
        <dbReference type="PROSITE" id="PS51117"/>
    </source>
</evidence>
<dbReference type="InterPro" id="IPR008211">
    <property type="entry name" value="Laminin_N"/>
</dbReference>
<name>A0ABY7FV75_MYAAR</name>
<keyword evidence="12" id="KW-0472">Membrane</keyword>
<feature type="disulfide bond" evidence="10">
    <location>
        <begin position="1237"/>
        <end position="1246"/>
    </location>
</feature>
<dbReference type="SMART" id="SM00281">
    <property type="entry name" value="LamB"/>
    <property type="match status" value="1"/>
</dbReference>
<feature type="disulfide bond" evidence="10">
    <location>
        <begin position="452"/>
        <end position="461"/>
    </location>
</feature>
<dbReference type="SUPFAM" id="SSF49899">
    <property type="entry name" value="Concanavalin A-like lectins/glucanases"/>
    <property type="match status" value="5"/>
</dbReference>
<dbReference type="PROSITE" id="PS50025">
    <property type="entry name" value="LAM_G_DOMAIN"/>
    <property type="match status" value="3"/>
</dbReference>
<comment type="subcellular location">
    <subcellularLocation>
        <location evidence="1">Secreted</location>
        <location evidence="1">Extracellular space</location>
        <location evidence="1">Extracellular matrix</location>
        <location evidence="1">Basement membrane</location>
    </subcellularLocation>
</comment>
<feature type="domain" description="Laminin EGF-like" evidence="14">
    <location>
        <begin position="1214"/>
        <end position="1261"/>
    </location>
</feature>
<evidence type="ECO:0000256" key="2">
    <source>
        <dbReference type="ARBA" id="ARBA00022525"/>
    </source>
</evidence>
<dbReference type="PROSITE" id="PS00022">
    <property type="entry name" value="EGF_1"/>
    <property type="match status" value="1"/>
</dbReference>
<dbReference type="InterPro" id="IPR000034">
    <property type="entry name" value="Laminin_IV"/>
</dbReference>
<dbReference type="Pfam" id="PF00055">
    <property type="entry name" value="Laminin_N"/>
    <property type="match status" value="1"/>
</dbReference>
<dbReference type="PROSITE" id="PS01248">
    <property type="entry name" value="EGF_LAM_1"/>
    <property type="match status" value="6"/>
</dbReference>
<evidence type="ECO:0000259" key="14">
    <source>
        <dbReference type="PROSITE" id="PS50027"/>
    </source>
</evidence>
<accession>A0ABY7FV75</accession>
<evidence type="ECO:0000256" key="12">
    <source>
        <dbReference type="SAM" id="Phobius"/>
    </source>
</evidence>
<dbReference type="Pfam" id="PF24973">
    <property type="entry name" value="EGF_LMN_ATRN"/>
    <property type="match status" value="1"/>
</dbReference>
<dbReference type="SUPFAM" id="SSF57196">
    <property type="entry name" value="EGF/Laminin"/>
    <property type="match status" value="11"/>
</dbReference>
<evidence type="ECO:0000256" key="7">
    <source>
        <dbReference type="ARBA" id="ARBA00023157"/>
    </source>
</evidence>
<evidence type="ECO:0000256" key="4">
    <source>
        <dbReference type="ARBA" id="ARBA00022729"/>
    </source>
</evidence>
<evidence type="ECO:0000259" key="13">
    <source>
        <dbReference type="PROSITE" id="PS50025"/>
    </source>
</evidence>